<keyword evidence="3" id="KW-0804">Transcription</keyword>
<dbReference type="PROSITE" id="PS50042">
    <property type="entry name" value="CNMP_BINDING_3"/>
    <property type="match status" value="1"/>
</dbReference>
<dbReference type="AlphaFoldDB" id="A0A9D1YCX4"/>
<accession>A0A9D1YCX4</accession>
<dbReference type="InterPro" id="IPR014710">
    <property type="entry name" value="RmlC-like_jellyroll"/>
</dbReference>
<dbReference type="InterPro" id="IPR018490">
    <property type="entry name" value="cNMP-bd_dom_sf"/>
</dbReference>
<organism evidence="6 7">
    <name type="scientific">Candidatus Acutalibacter pullistercoris</name>
    <dbReference type="NCBI Taxonomy" id="2838418"/>
    <lineage>
        <taxon>Bacteria</taxon>
        <taxon>Bacillati</taxon>
        <taxon>Bacillota</taxon>
        <taxon>Clostridia</taxon>
        <taxon>Eubacteriales</taxon>
        <taxon>Acutalibacteraceae</taxon>
        <taxon>Acutalibacter</taxon>
    </lineage>
</organism>
<dbReference type="Pfam" id="PF13545">
    <property type="entry name" value="HTH_Crp_2"/>
    <property type="match status" value="1"/>
</dbReference>
<dbReference type="GO" id="GO:0006355">
    <property type="term" value="P:regulation of DNA-templated transcription"/>
    <property type="evidence" value="ECO:0007669"/>
    <property type="project" value="InterPro"/>
</dbReference>
<dbReference type="SUPFAM" id="SSF51206">
    <property type="entry name" value="cAMP-binding domain-like"/>
    <property type="match status" value="1"/>
</dbReference>
<gene>
    <name evidence="6" type="ORF">H9838_05620</name>
</gene>
<dbReference type="GO" id="GO:0003677">
    <property type="term" value="F:DNA binding"/>
    <property type="evidence" value="ECO:0007669"/>
    <property type="project" value="UniProtKB-KW"/>
</dbReference>
<dbReference type="InterPro" id="IPR012318">
    <property type="entry name" value="HTH_CRP"/>
</dbReference>
<dbReference type="Gene3D" id="2.60.120.10">
    <property type="entry name" value="Jelly Rolls"/>
    <property type="match status" value="1"/>
</dbReference>
<evidence type="ECO:0000259" key="4">
    <source>
        <dbReference type="PROSITE" id="PS50042"/>
    </source>
</evidence>
<reference evidence="6" key="1">
    <citation type="journal article" date="2021" name="PeerJ">
        <title>Extensive microbial diversity within the chicken gut microbiome revealed by metagenomics and culture.</title>
        <authorList>
            <person name="Gilroy R."/>
            <person name="Ravi A."/>
            <person name="Getino M."/>
            <person name="Pursley I."/>
            <person name="Horton D.L."/>
            <person name="Alikhan N.F."/>
            <person name="Baker D."/>
            <person name="Gharbi K."/>
            <person name="Hall N."/>
            <person name="Watson M."/>
            <person name="Adriaenssens E.M."/>
            <person name="Foster-Nyarko E."/>
            <person name="Jarju S."/>
            <person name="Secka A."/>
            <person name="Antonio M."/>
            <person name="Oren A."/>
            <person name="Chaudhuri R.R."/>
            <person name="La Ragione R."/>
            <person name="Hildebrand F."/>
            <person name="Pallen M.J."/>
        </authorList>
    </citation>
    <scope>NUCLEOTIDE SEQUENCE</scope>
    <source>
        <strain evidence="6">1282</strain>
    </source>
</reference>
<dbReference type="SUPFAM" id="SSF46785">
    <property type="entry name" value="Winged helix' DNA-binding domain"/>
    <property type="match status" value="1"/>
</dbReference>
<reference evidence="6" key="2">
    <citation type="submission" date="2021-04" db="EMBL/GenBank/DDBJ databases">
        <authorList>
            <person name="Gilroy R."/>
        </authorList>
    </citation>
    <scope>NUCLEOTIDE SEQUENCE</scope>
    <source>
        <strain evidence="6">1282</strain>
    </source>
</reference>
<keyword evidence="2" id="KW-0238">DNA-binding</keyword>
<dbReference type="CDD" id="cd00038">
    <property type="entry name" value="CAP_ED"/>
    <property type="match status" value="1"/>
</dbReference>
<dbReference type="PROSITE" id="PS51063">
    <property type="entry name" value="HTH_CRP_2"/>
    <property type="match status" value="1"/>
</dbReference>
<dbReference type="InterPro" id="IPR000595">
    <property type="entry name" value="cNMP-bd_dom"/>
</dbReference>
<dbReference type="EMBL" id="DXDU01000094">
    <property type="protein sequence ID" value="HIY26641.1"/>
    <property type="molecule type" value="Genomic_DNA"/>
</dbReference>
<evidence type="ECO:0000259" key="5">
    <source>
        <dbReference type="PROSITE" id="PS51063"/>
    </source>
</evidence>
<comment type="caution">
    <text evidence="6">The sequence shown here is derived from an EMBL/GenBank/DDBJ whole genome shotgun (WGS) entry which is preliminary data.</text>
</comment>
<feature type="domain" description="Cyclic nucleotide-binding" evidence="4">
    <location>
        <begin position="11"/>
        <end position="97"/>
    </location>
</feature>
<evidence type="ECO:0000256" key="2">
    <source>
        <dbReference type="ARBA" id="ARBA00023125"/>
    </source>
</evidence>
<name>A0A9D1YCX4_9FIRM</name>
<sequence length="216" mass="24148">MELFSLVGCPLFAGVPEGEWESLLSQVGARERYFQRGETLLSAGERTQSMGVVLAGRVTVEHHDFWGNRSVLDSLGPGKVFAETYALLPEEPLQVSVTGAEAGKALFLSPGKLGRDPRLLRNLLLLTAEKNLRLSRRIFHTSSKTIRGRVLSYLSFEAARNGSREFTIPFTRQQLADYLEVDRSALSHELGNMAREGLLRTSRSRFTLLVKEEDRP</sequence>
<dbReference type="InterPro" id="IPR036390">
    <property type="entry name" value="WH_DNA-bd_sf"/>
</dbReference>
<proteinExistence type="predicted"/>
<evidence type="ECO:0000313" key="7">
    <source>
        <dbReference type="Proteomes" id="UP000823915"/>
    </source>
</evidence>
<feature type="domain" description="HTH crp-type" evidence="5">
    <location>
        <begin position="144"/>
        <end position="212"/>
    </location>
</feature>
<evidence type="ECO:0000313" key="6">
    <source>
        <dbReference type="EMBL" id="HIY26641.1"/>
    </source>
</evidence>
<evidence type="ECO:0000256" key="1">
    <source>
        <dbReference type="ARBA" id="ARBA00023015"/>
    </source>
</evidence>
<protein>
    <submittedName>
        <fullName evidence="6">Crp/Fnr family transcriptional regulator</fullName>
    </submittedName>
</protein>
<keyword evidence="1" id="KW-0805">Transcription regulation</keyword>
<evidence type="ECO:0000256" key="3">
    <source>
        <dbReference type="ARBA" id="ARBA00023163"/>
    </source>
</evidence>
<dbReference type="Pfam" id="PF00027">
    <property type="entry name" value="cNMP_binding"/>
    <property type="match status" value="1"/>
</dbReference>
<dbReference type="SMART" id="SM00100">
    <property type="entry name" value="cNMP"/>
    <property type="match status" value="1"/>
</dbReference>
<dbReference type="Proteomes" id="UP000823915">
    <property type="component" value="Unassembled WGS sequence"/>
</dbReference>